<feature type="signal peptide" evidence="1">
    <location>
        <begin position="1"/>
        <end position="26"/>
    </location>
</feature>
<evidence type="ECO:0000313" key="7">
    <source>
        <dbReference type="Proteomes" id="UP000434276"/>
    </source>
</evidence>
<dbReference type="ExpressionAtlas" id="A0A178V0G9">
    <property type="expression patterns" value="baseline and differential"/>
</dbReference>
<proteinExistence type="predicted"/>
<evidence type="ECO:0000313" key="3">
    <source>
        <dbReference type="EMBL" id="OAO99809.1"/>
    </source>
</evidence>
<dbReference type="SMR" id="A0A178V0G9"/>
<gene>
    <name evidence="3" type="ordered locus">AXX17_At4g45340</name>
    <name evidence="4" type="ORF">AN1_LOCUS20859</name>
    <name evidence="2" type="ORF">C24_LOCUS20755</name>
</gene>
<dbReference type="Proteomes" id="UP000078284">
    <property type="component" value="Chromosome 4"/>
</dbReference>
<dbReference type="OrthoDB" id="1045811at2759"/>
<evidence type="ECO:0000313" key="5">
    <source>
        <dbReference type="Proteomes" id="UP000078284"/>
    </source>
</evidence>
<evidence type="ECO:0000313" key="2">
    <source>
        <dbReference type="EMBL" id="CAA0398060.1"/>
    </source>
</evidence>
<feature type="chain" id="PRO_5038293470" evidence="1">
    <location>
        <begin position="27"/>
        <end position="82"/>
    </location>
</feature>
<dbReference type="Proteomes" id="UP000434276">
    <property type="component" value="Unassembled WGS sequence"/>
</dbReference>
<dbReference type="EMBL" id="CACSHJ010000095">
    <property type="protein sequence ID" value="CAA0398060.1"/>
    <property type="molecule type" value="Genomic_DNA"/>
</dbReference>
<protein>
    <submittedName>
        <fullName evidence="3">LCR45</fullName>
    </submittedName>
</protein>
<reference evidence="3" key="2">
    <citation type="submission" date="2016-03" db="EMBL/GenBank/DDBJ databases">
        <title>Full-length assembly of Arabidopsis thaliana Ler reveals the complement of translocations and inversions.</title>
        <authorList>
            <person name="Zapata L."/>
            <person name="Schneeberger K."/>
            <person name="Ossowski S."/>
        </authorList>
    </citation>
    <scope>NUCLEOTIDE SEQUENCE [LARGE SCALE GENOMIC DNA]</scope>
    <source>
        <tissue evidence="3">Leaf</tissue>
    </source>
</reference>
<name>A0A178V0G9_ARATH</name>
<dbReference type="EMBL" id="CACRSJ010000109">
    <property type="protein sequence ID" value="VYS65452.1"/>
    <property type="molecule type" value="Genomic_DNA"/>
</dbReference>
<evidence type="ECO:0000313" key="4">
    <source>
        <dbReference type="EMBL" id="VYS65452.1"/>
    </source>
</evidence>
<keyword evidence="1" id="KW-0732">Signal</keyword>
<dbReference type="EMBL" id="LUHQ01000004">
    <property type="protein sequence ID" value="OAO99809.1"/>
    <property type="molecule type" value="Genomic_DNA"/>
</dbReference>
<evidence type="ECO:0000256" key="1">
    <source>
        <dbReference type="SAM" id="SignalP"/>
    </source>
</evidence>
<organism evidence="3 5">
    <name type="scientific">Arabidopsis thaliana</name>
    <name type="common">Mouse-ear cress</name>
    <dbReference type="NCBI Taxonomy" id="3702"/>
    <lineage>
        <taxon>Eukaryota</taxon>
        <taxon>Viridiplantae</taxon>
        <taxon>Streptophyta</taxon>
        <taxon>Embryophyta</taxon>
        <taxon>Tracheophyta</taxon>
        <taxon>Spermatophyta</taxon>
        <taxon>Magnoliopsida</taxon>
        <taxon>eudicotyledons</taxon>
        <taxon>Gunneridae</taxon>
        <taxon>Pentapetalae</taxon>
        <taxon>rosids</taxon>
        <taxon>malvids</taxon>
        <taxon>Brassicales</taxon>
        <taxon>Brassicaceae</taxon>
        <taxon>Camelineae</taxon>
        <taxon>Arabidopsis</taxon>
    </lineage>
</organism>
<dbReference type="KEGG" id="ath:AT4G39917"/>
<accession>A0A5S9Y074</accession>
<accession>A0A178V0G9</accession>
<dbReference type="Proteomes" id="UP000426265">
    <property type="component" value="Unassembled WGS sequence"/>
</dbReference>
<dbReference type="OMA" id="WTCASFR"/>
<reference evidence="5" key="1">
    <citation type="journal article" date="2016" name="Proc. Natl. Acad. Sci. U.S.A.">
        <title>Chromosome-level assembly of Arabidopsis thaliana Ler reveals the extent of translocation and inversion polymorphisms.</title>
        <authorList>
            <person name="Zapata L."/>
            <person name="Ding J."/>
            <person name="Willing E.M."/>
            <person name="Hartwig B."/>
            <person name="Bezdan D."/>
            <person name="Jiao W.B."/>
            <person name="Patel V."/>
            <person name="Velikkakam James G."/>
            <person name="Koornneef M."/>
            <person name="Ossowski S."/>
            <person name="Schneeberger K."/>
        </authorList>
    </citation>
    <scope>NUCLEOTIDE SEQUENCE [LARGE SCALE GENOMIC DNA]</scope>
    <source>
        <strain evidence="5">cv. Landsberg erecta</strain>
    </source>
</reference>
<sequence length="82" mass="9006">MAKIKSLDVITVAIILLLVIADQATAITVQADCIGPCNDDCQQLCKSKGYTDWTCASFRTKSSCCCKPPRHQIFEQNAQLNN</sequence>
<reference evidence="4 6" key="3">
    <citation type="submission" date="2019-11" db="EMBL/GenBank/DDBJ databases">
        <authorList>
            <person name="Jiao W.-B."/>
            <person name="Schneeberger K."/>
        </authorList>
    </citation>
    <scope>NUCLEOTIDE SEQUENCE [LARGE SCALE GENOMIC DNA]</scope>
    <source>
        <strain evidence="6">cv. An-1</strain>
        <strain evidence="7">cv. C24</strain>
    </source>
</reference>
<evidence type="ECO:0000313" key="6">
    <source>
        <dbReference type="Proteomes" id="UP000426265"/>
    </source>
</evidence>
<dbReference type="AlphaFoldDB" id="A0A178V0G9"/>